<sequence>MAEQDTCPHLDSIGEVTKEDLLQKSKGTCQSCGAGGPNLWACLQNDCPYVGCGESYSDHSTLHAQAKKHNLTVNLTTFRIWCYVCEREVFLEHRPALVPVPAAPHHCKPTEQEAAPQPVGHPLKAVPIAVAEEEGSESEEDELKPRGLTGMKNIGNSCYMNAALQALSNCPPLTQFFLDCSGLVRTDKKPALCKSYQKLISELWHKKRPSYVVPTSLSHGIKLVNPMFRGYAQQDTQEFLRCLMDQLHEELKEPLTECSMSGEGSDGEEIRDGERSPSEDEFLSCDSGSSSDRGEGGGAGDGELLLQDECDGVRSPAGGMVGVGTGGVISEKERLKERRVSGSPLRGGSQEMDEDADVDTAADEGAPERGEEEEITPTTNTEAQTQENNQLSDTGQGQGQTQSNPSEPDNEVSMTQAQSTPCSPVRTLQELHPKLSSSPPRSSPLRSAGPAYSFKKAQLMLSARKKKQSHYRSVISDIFDGSILSLVQCLTCDRVSTTVETFQDLSLPIPGKEDLAKLHSSIHQNLPVKTGVCPDTYSSQGWISYIMDSIRRFVVSCIPTWFWGPMVTLEDCLAAFFAADELKGDNMYSCERCKKLRNGVKYCKVLRLPEILCIHLKRFRHEVMYSFKISSHVSFPLEGLDMRPFLAKESPSQVTTYDLLSVICHHGTAGSGHYIAYCQNVINGQWYEFDDQYVTEVHETVVQNAEAYVLFYSLVLESAAFLVGLISVSVKDDSGFSLLQQYVTSAMQHLLRRLGQHLTQRHLESTEVSWILSGIPPNKYHYIDDLVVIVPQNVWEYLYNSFGGGPAVNHLYMCAICQVEIEALAKRRKMEIDTFIKLNKEFQAEEAPTVILCISMQWFREWESFVKGKDNEPPGPIDNSKIGVMKGGHIQLKQGADYGQISEETWQYLLGIYAGGPEIAVRQTVAPADPDSLHGERKIEAETRAL</sequence>
<organism evidence="1 2">
    <name type="scientific">Larimichthys crocea</name>
    <name type="common">Large yellow croaker</name>
    <name type="synonym">Pseudosciaena crocea</name>
    <dbReference type="NCBI Taxonomy" id="215358"/>
    <lineage>
        <taxon>Eukaryota</taxon>
        <taxon>Metazoa</taxon>
        <taxon>Chordata</taxon>
        <taxon>Craniata</taxon>
        <taxon>Vertebrata</taxon>
        <taxon>Euteleostomi</taxon>
        <taxon>Actinopterygii</taxon>
        <taxon>Neopterygii</taxon>
        <taxon>Teleostei</taxon>
        <taxon>Neoteleostei</taxon>
        <taxon>Acanthomorphata</taxon>
        <taxon>Eupercaria</taxon>
        <taxon>Sciaenidae</taxon>
        <taxon>Larimichthys</taxon>
    </lineage>
</organism>
<keyword evidence="2" id="KW-1185">Reference proteome</keyword>
<name>A0ACD3QMW4_LARCR</name>
<dbReference type="EMBL" id="CM011690">
    <property type="protein sequence ID" value="TMS08517.1"/>
    <property type="molecule type" value="Genomic_DNA"/>
</dbReference>
<accession>A0ACD3QMW4</accession>
<comment type="caution">
    <text evidence="1">The sequence shown here is derived from an EMBL/GenBank/DDBJ whole genome shotgun (WGS) entry which is preliminary data.</text>
</comment>
<evidence type="ECO:0000313" key="2">
    <source>
        <dbReference type="Proteomes" id="UP000793456"/>
    </source>
</evidence>
<gene>
    <name evidence="1" type="ORF">E3U43_006000</name>
</gene>
<dbReference type="Proteomes" id="UP000793456">
    <property type="component" value="Chromosome XVII"/>
</dbReference>
<proteinExistence type="predicted"/>
<evidence type="ECO:0000313" key="1">
    <source>
        <dbReference type="EMBL" id="TMS08517.1"/>
    </source>
</evidence>
<protein>
    <submittedName>
        <fullName evidence="1">Uncharacterized protein</fullName>
    </submittedName>
</protein>
<reference evidence="1" key="1">
    <citation type="submission" date="2018-11" db="EMBL/GenBank/DDBJ databases">
        <title>The sequence and de novo assembly of Larimichthys crocea genome using PacBio and Hi-C technologies.</title>
        <authorList>
            <person name="Xu P."/>
            <person name="Chen B."/>
            <person name="Zhou Z."/>
            <person name="Ke Q."/>
            <person name="Wu Y."/>
            <person name="Bai H."/>
            <person name="Pu F."/>
        </authorList>
    </citation>
    <scope>NUCLEOTIDE SEQUENCE</scope>
    <source>
        <tissue evidence="1">Muscle</tissue>
    </source>
</reference>